<dbReference type="PROSITE" id="PS51257">
    <property type="entry name" value="PROKAR_LIPOPROTEIN"/>
    <property type="match status" value="1"/>
</dbReference>
<dbReference type="Pfam" id="PF13472">
    <property type="entry name" value="Lipase_GDSL_2"/>
    <property type="match status" value="1"/>
</dbReference>
<dbReference type="RefSeq" id="WP_110828805.1">
    <property type="nucleotide sequence ID" value="NZ_QKLU01000002.1"/>
</dbReference>
<sequence>MKSPLVVLSLLVLLACEKPAVQTAGQPVNTGGPAGVKQQRYLALGDSYTIGESVSQGESFPYQLVSTLNVQGLNFSAPVILAKTGWTTAELQSAISSSGNKDVYDMVTLLIGVNNQYRVNSIDTYRKEFRELLQTAIGFAAGRKEHVFVLSIPDWGVTPFGMQSGRGGQNIAIEIDAFNAANKAETVALGVSYTDITPESRTAAANSFLIAADGLHPSGKMYSEWVALLSPAVLKALK</sequence>
<comment type="caution">
    <text evidence="2">The sequence shown here is derived from an EMBL/GenBank/DDBJ whole genome shotgun (WGS) entry which is preliminary data.</text>
</comment>
<organism evidence="2 3">
    <name type="scientific">Pedobacter nutrimenti</name>
    <dbReference type="NCBI Taxonomy" id="1241337"/>
    <lineage>
        <taxon>Bacteria</taxon>
        <taxon>Pseudomonadati</taxon>
        <taxon>Bacteroidota</taxon>
        <taxon>Sphingobacteriia</taxon>
        <taxon>Sphingobacteriales</taxon>
        <taxon>Sphingobacteriaceae</taxon>
        <taxon>Pedobacter</taxon>
    </lineage>
</organism>
<dbReference type="OrthoDB" id="158267at2"/>
<dbReference type="Proteomes" id="UP000248198">
    <property type="component" value="Unassembled WGS sequence"/>
</dbReference>
<evidence type="ECO:0000313" key="3">
    <source>
        <dbReference type="Proteomes" id="UP000248198"/>
    </source>
</evidence>
<gene>
    <name evidence="2" type="ORF">B0O44_102579</name>
</gene>
<keyword evidence="3" id="KW-1185">Reference proteome</keyword>
<proteinExistence type="predicted"/>
<dbReference type="AlphaFoldDB" id="A0A318UIS5"/>
<dbReference type="GO" id="GO:0016788">
    <property type="term" value="F:hydrolase activity, acting on ester bonds"/>
    <property type="evidence" value="ECO:0007669"/>
    <property type="project" value="UniProtKB-ARBA"/>
</dbReference>
<feature type="domain" description="SGNH hydrolase-type esterase" evidence="1">
    <location>
        <begin position="43"/>
        <end position="222"/>
    </location>
</feature>
<accession>A0A318UIS5</accession>
<dbReference type="InterPro" id="IPR036514">
    <property type="entry name" value="SGNH_hydro_sf"/>
</dbReference>
<protein>
    <submittedName>
        <fullName evidence="2">Lysophospholipase L1-like esterase</fullName>
    </submittedName>
</protein>
<dbReference type="SUPFAM" id="SSF52266">
    <property type="entry name" value="SGNH hydrolase"/>
    <property type="match status" value="1"/>
</dbReference>
<name>A0A318UIS5_9SPHI</name>
<dbReference type="InterPro" id="IPR013830">
    <property type="entry name" value="SGNH_hydro"/>
</dbReference>
<reference evidence="2 3" key="1">
    <citation type="submission" date="2018-06" db="EMBL/GenBank/DDBJ databases">
        <title>Genomic Encyclopedia of Archaeal and Bacterial Type Strains, Phase II (KMG-II): from individual species to whole genera.</title>
        <authorList>
            <person name="Goeker M."/>
        </authorList>
    </citation>
    <scope>NUCLEOTIDE SEQUENCE [LARGE SCALE GENOMIC DNA]</scope>
    <source>
        <strain evidence="2 3">DSM 27372</strain>
    </source>
</reference>
<dbReference type="CDD" id="cd01832">
    <property type="entry name" value="SGNH_hydrolase_like_1"/>
    <property type="match status" value="1"/>
</dbReference>
<dbReference type="Gene3D" id="3.40.50.1110">
    <property type="entry name" value="SGNH hydrolase"/>
    <property type="match status" value="1"/>
</dbReference>
<evidence type="ECO:0000313" key="2">
    <source>
        <dbReference type="EMBL" id="PYF76023.1"/>
    </source>
</evidence>
<evidence type="ECO:0000259" key="1">
    <source>
        <dbReference type="Pfam" id="PF13472"/>
    </source>
</evidence>
<dbReference type="EMBL" id="QKLU01000002">
    <property type="protein sequence ID" value="PYF76023.1"/>
    <property type="molecule type" value="Genomic_DNA"/>
</dbReference>